<dbReference type="EMBL" id="JYDH01001865">
    <property type="protein sequence ID" value="KRY24280.1"/>
    <property type="molecule type" value="Genomic_DNA"/>
</dbReference>
<dbReference type="AlphaFoldDB" id="A0A0V1AHH9"/>
<proteinExistence type="predicted"/>
<name>A0A0V1AHH9_TRISP</name>
<reference evidence="1 2" key="1">
    <citation type="submission" date="2015-01" db="EMBL/GenBank/DDBJ databases">
        <title>Evolution of Trichinella species and genotypes.</title>
        <authorList>
            <person name="Korhonen P.K."/>
            <person name="Edoardo P."/>
            <person name="Giuseppe L.R."/>
            <person name="Gasser R.B."/>
        </authorList>
    </citation>
    <scope>NUCLEOTIDE SEQUENCE [LARGE SCALE GENOMIC DNA]</scope>
    <source>
        <strain evidence="1">ISS3</strain>
    </source>
</reference>
<evidence type="ECO:0000313" key="2">
    <source>
        <dbReference type="Proteomes" id="UP000054776"/>
    </source>
</evidence>
<organism evidence="1 2">
    <name type="scientific">Trichinella spiralis</name>
    <name type="common">Trichina worm</name>
    <dbReference type="NCBI Taxonomy" id="6334"/>
    <lineage>
        <taxon>Eukaryota</taxon>
        <taxon>Metazoa</taxon>
        <taxon>Ecdysozoa</taxon>
        <taxon>Nematoda</taxon>
        <taxon>Enoplea</taxon>
        <taxon>Dorylaimia</taxon>
        <taxon>Trichinellida</taxon>
        <taxon>Trichinellidae</taxon>
        <taxon>Trichinella</taxon>
    </lineage>
</organism>
<dbReference type="Proteomes" id="UP000054776">
    <property type="component" value="Unassembled WGS sequence"/>
</dbReference>
<accession>A0A0V1AHH9</accession>
<gene>
    <name evidence="1" type="ORF">T01_8728</name>
</gene>
<dbReference type="InParanoid" id="A0A0V1AHH9"/>
<protein>
    <submittedName>
        <fullName evidence="1">Uncharacterized protein</fullName>
    </submittedName>
</protein>
<comment type="caution">
    <text evidence="1">The sequence shown here is derived from an EMBL/GenBank/DDBJ whole genome shotgun (WGS) entry which is preliminary data.</text>
</comment>
<evidence type="ECO:0000313" key="1">
    <source>
        <dbReference type="EMBL" id="KRY24280.1"/>
    </source>
</evidence>
<keyword evidence="2" id="KW-1185">Reference proteome</keyword>
<sequence>MYFQLTISKLLPANCSLKISFISATWFSDLRILSDIHSLYFD</sequence>